<dbReference type="Proteomes" id="UP000887580">
    <property type="component" value="Unplaced"/>
</dbReference>
<name>A0AC35GJ35_9BILA</name>
<proteinExistence type="predicted"/>
<evidence type="ECO:0000313" key="1">
    <source>
        <dbReference type="Proteomes" id="UP000887580"/>
    </source>
</evidence>
<accession>A0AC35GJ35</accession>
<organism evidence="1 2">
    <name type="scientific">Panagrolaimus sp. PS1159</name>
    <dbReference type="NCBI Taxonomy" id="55785"/>
    <lineage>
        <taxon>Eukaryota</taxon>
        <taxon>Metazoa</taxon>
        <taxon>Ecdysozoa</taxon>
        <taxon>Nematoda</taxon>
        <taxon>Chromadorea</taxon>
        <taxon>Rhabditida</taxon>
        <taxon>Tylenchina</taxon>
        <taxon>Panagrolaimomorpha</taxon>
        <taxon>Panagrolaimoidea</taxon>
        <taxon>Panagrolaimidae</taxon>
        <taxon>Panagrolaimus</taxon>
    </lineage>
</organism>
<sequence>MNFIWKVLFGAVLVTALTAAEKHLKDHQYYHNKCEQSSGAKVNCKLDLTVAVDMSWSMKSRKNVLKLANFTIDKVIDQYAINYQYSRIAVQTLGSWAFSQSPYFDRFGHVCEFISHAADTFPFFGNDFFQLSKVFKSYLLSNILPTPKKRVLVIFTAIK</sequence>
<protein>
    <submittedName>
        <fullName evidence="2">VWFA domain-containing protein</fullName>
    </submittedName>
</protein>
<dbReference type="WBParaSite" id="PS1159_v2.g5485.t1">
    <property type="protein sequence ID" value="PS1159_v2.g5485.t1"/>
    <property type="gene ID" value="PS1159_v2.g5485"/>
</dbReference>
<reference evidence="2" key="1">
    <citation type="submission" date="2022-11" db="UniProtKB">
        <authorList>
            <consortium name="WormBaseParasite"/>
        </authorList>
    </citation>
    <scope>IDENTIFICATION</scope>
</reference>
<evidence type="ECO:0000313" key="2">
    <source>
        <dbReference type="WBParaSite" id="PS1159_v2.g5485.t1"/>
    </source>
</evidence>